<dbReference type="AlphaFoldDB" id="A0A1B1YBQ7"/>
<accession>A0A1B1YBQ7</accession>
<organism evidence="1 2">
    <name type="scientific">Thermoclostridium stercorarium subsp. thermolacticum DSM 2910</name>
    <dbReference type="NCBI Taxonomy" id="1121336"/>
    <lineage>
        <taxon>Bacteria</taxon>
        <taxon>Bacillati</taxon>
        <taxon>Bacillota</taxon>
        <taxon>Clostridia</taxon>
        <taxon>Eubacteriales</taxon>
        <taxon>Oscillospiraceae</taxon>
        <taxon>Thermoclostridium</taxon>
    </lineage>
</organism>
<dbReference type="EMBL" id="CP014672">
    <property type="protein sequence ID" value="ANW98205.1"/>
    <property type="molecule type" value="Genomic_DNA"/>
</dbReference>
<dbReference type="RefSeq" id="WP_015358495.1">
    <property type="nucleotide sequence ID" value="NZ_CP014672.1"/>
</dbReference>
<evidence type="ECO:0000313" key="1">
    <source>
        <dbReference type="EMBL" id="ANW98205.1"/>
    </source>
</evidence>
<reference evidence="1 2" key="1">
    <citation type="submission" date="2016-02" db="EMBL/GenBank/DDBJ databases">
        <title>Comparison of Clostridium stercorarium subspecies using comparative genomics and transcriptomics.</title>
        <authorList>
            <person name="Schellenberg J."/>
            <person name="Thallinger G."/>
            <person name="Levin D.B."/>
            <person name="Zhang X."/>
            <person name="Alvare G."/>
            <person name="Fristensky B."/>
            <person name="Sparling R."/>
        </authorList>
    </citation>
    <scope>NUCLEOTIDE SEQUENCE [LARGE SCALE GENOMIC DNA]</scope>
    <source>
        <strain evidence="1 2">DSM 2910</strain>
    </source>
</reference>
<proteinExistence type="predicted"/>
<name>A0A1B1YBQ7_THEST</name>
<dbReference type="Proteomes" id="UP000092971">
    <property type="component" value="Chromosome"/>
</dbReference>
<sequence>MRRKGGREEVNLLTESDNITGYSCKVKINKNRLEISSEDETYIFNGITVENEYECTYSQIKEYLKKQYEEGIISNNDPTELELQFEDEIPRSITWCEYYYDPEIDSFLYSDMEVSSTVEKEEISANTVLKIGLNNSDILDSSFRQQKRYRIIRIDCKFDEQMVEYYVIFG</sequence>
<protein>
    <submittedName>
        <fullName evidence="1">Uncharacterized protein</fullName>
    </submittedName>
</protein>
<evidence type="ECO:0000313" key="2">
    <source>
        <dbReference type="Proteomes" id="UP000092971"/>
    </source>
</evidence>
<gene>
    <name evidence="1" type="ORF">CSTERTH_03715</name>
</gene>